<keyword evidence="4" id="KW-0378">Hydrolase</keyword>
<evidence type="ECO:0000256" key="3">
    <source>
        <dbReference type="ARBA" id="ARBA00022763"/>
    </source>
</evidence>
<keyword evidence="10" id="KW-1185">Reference proteome</keyword>
<evidence type="ECO:0000256" key="7">
    <source>
        <dbReference type="ARBA" id="ARBA00023239"/>
    </source>
</evidence>
<feature type="compositionally biased region" description="Basic and acidic residues" evidence="8">
    <location>
        <begin position="342"/>
        <end position="355"/>
    </location>
</feature>
<feature type="compositionally biased region" description="Basic and acidic residues" evidence="8">
    <location>
        <begin position="388"/>
        <end position="399"/>
    </location>
</feature>
<dbReference type="GO" id="GO:0008233">
    <property type="term" value="F:peptidase activity"/>
    <property type="evidence" value="ECO:0007669"/>
    <property type="project" value="UniProtKB-KW"/>
</dbReference>
<evidence type="ECO:0008006" key="11">
    <source>
        <dbReference type="Google" id="ProtNLM"/>
    </source>
</evidence>
<dbReference type="GO" id="GO:0003697">
    <property type="term" value="F:single-stranded DNA binding"/>
    <property type="evidence" value="ECO:0007669"/>
    <property type="project" value="InterPro"/>
</dbReference>
<protein>
    <recommendedName>
        <fullName evidence="11">DUF159-domain-containing protein</fullName>
    </recommendedName>
</protein>
<keyword evidence="2" id="KW-0645">Protease</keyword>
<dbReference type="Pfam" id="PF02586">
    <property type="entry name" value="SRAP"/>
    <property type="match status" value="1"/>
</dbReference>
<proteinExistence type="inferred from homology"/>
<organism evidence="9 10">
    <name type="scientific">Dioszegia hungarica</name>
    <dbReference type="NCBI Taxonomy" id="4972"/>
    <lineage>
        <taxon>Eukaryota</taxon>
        <taxon>Fungi</taxon>
        <taxon>Dikarya</taxon>
        <taxon>Basidiomycota</taxon>
        <taxon>Agaricomycotina</taxon>
        <taxon>Tremellomycetes</taxon>
        <taxon>Tremellales</taxon>
        <taxon>Bulleribasidiaceae</taxon>
        <taxon>Dioszegia</taxon>
    </lineage>
</organism>
<evidence type="ECO:0000313" key="10">
    <source>
        <dbReference type="Proteomes" id="UP001164286"/>
    </source>
</evidence>
<sequence>MCGRYALALSNEEVYDGLQNQLPRLTQGGQPRWERQDDYRAGNYNVAPRQRMPIVHRDPEDSDRVVLHTAQWGLIPHWTKHPPTTPLNTINARSESLLEPGSGGMWHALKGYKRCIVPAQGYYEWLKRPSAKIAHFTRIPPPTPSDQSPLMFIAGLYDTVKYASPVESHFTPSGPEDTRIPYPTGNPEPLTTFTILTTSPPKDFMWLHDRMPCILTEWEAVERWLDLGEVKGWEEGKAGTGQVLKGMSGLEAYPVPPEVGKVGTNSSTYIEPVSERADGIKSFFAKQSPAKPKPSPFASSTTVSRRKGQEADKDEGQLSTTIVEGDTEVGLGDDSNAPNPEVKAEEGVKAEERSTPGKRKRAKEEEKPDLDEDDGKKAKPKRAGHQIEVVRRKDADEGSKSQPSITNFFGSPSTTKADSSAGSGVKTRGSAKEAKK</sequence>
<evidence type="ECO:0000256" key="8">
    <source>
        <dbReference type="SAM" id="MobiDB-lite"/>
    </source>
</evidence>
<feature type="compositionally biased region" description="Low complexity" evidence="8">
    <location>
        <begin position="284"/>
        <end position="300"/>
    </location>
</feature>
<feature type="compositionally biased region" description="Basic and acidic residues" evidence="8">
    <location>
        <begin position="307"/>
        <end position="316"/>
    </location>
</feature>
<evidence type="ECO:0000256" key="6">
    <source>
        <dbReference type="ARBA" id="ARBA00023125"/>
    </source>
</evidence>
<dbReference type="RefSeq" id="XP_052944400.1">
    <property type="nucleotide sequence ID" value="XM_053085612.1"/>
</dbReference>
<dbReference type="AlphaFoldDB" id="A0AA38H5Y7"/>
<feature type="region of interest" description="Disordered" evidence="8">
    <location>
        <begin position="284"/>
        <end position="436"/>
    </location>
</feature>
<dbReference type="GO" id="GO:0016829">
    <property type="term" value="F:lyase activity"/>
    <property type="evidence" value="ECO:0007669"/>
    <property type="project" value="UniProtKB-KW"/>
</dbReference>
<evidence type="ECO:0000256" key="4">
    <source>
        <dbReference type="ARBA" id="ARBA00022801"/>
    </source>
</evidence>
<evidence type="ECO:0000256" key="5">
    <source>
        <dbReference type="ARBA" id="ARBA00023124"/>
    </source>
</evidence>
<comment type="similarity">
    <text evidence="1">Belongs to the SOS response-associated peptidase family.</text>
</comment>
<dbReference type="GO" id="GO:0106300">
    <property type="term" value="P:protein-DNA covalent cross-linking repair"/>
    <property type="evidence" value="ECO:0007669"/>
    <property type="project" value="InterPro"/>
</dbReference>
<dbReference type="Proteomes" id="UP001164286">
    <property type="component" value="Unassembled WGS sequence"/>
</dbReference>
<gene>
    <name evidence="9" type="ORF">MKK02DRAFT_16317</name>
</gene>
<dbReference type="Gene3D" id="3.90.1680.10">
    <property type="entry name" value="SOS response associated peptidase-like"/>
    <property type="match status" value="1"/>
</dbReference>
<name>A0AA38H5Y7_9TREE</name>
<dbReference type="GeneID" id="77724813"/>
<keyword evidence="5" id="KW-0190">Covalent protein-DNA linkage</keyword>
<keyword evidence="3" id="KW-0227">DNA damage</keyword>
<dbReference type="EMBL" id="JAKWFO010000006">
    <property type="protein sequence ID" value="KAI9634623.1"/>
    <property type="molecule type" value="Genomic_DNA"/>
</dbReference>
<evidence type="ECO:0000313" key="9">
    <source>
        <dbReference type="EMBL" id="KAI9634623.1"/>
    </source>
</evidence>
<dbReference type="InterPro" id="IPR036590">
    <property type="entry name" value="SRAP-like"/>
</dbReference>
<evidence type="ECO:0000256" key="2">
    <source>
        <dbReference type="ARBA" id="ARBA00022670"/>
    </source>
</evidence>
<dbReference type="PANTHER" id="PTHR13604">
    <property type="entry name" value="DC12-RELATED"/>
    <property type="match status" value="1"/>
</dbReference>
<dbReference type="GO" id="GO:0006508">
    <property type="term" value="P:proteolysis"/>
    <property type="evidence" value="ECO:0007669"/>
    <property type="project" value="UniProtKB-KW"/>
</dbReference>
<dbReference type="SUPFAM" id="SSF143081">
    <property type="entry name" value="BB1717-like"/>
    <property type="match status" value="1"/>
</dbReference>
<keyword evidence="6" id="KW-0238">DNA-binding</keyword>
<dbReference type="InterPro" id="IPR003738">
    <property type="entry name" value="SRAP"/>
</dbReference>
<dbReference type="PANTHER" id="PTHR13604:SF0">
    <property type="entry name" value="ABASIC SITE PROCESSING PROTEIN HMCES"/>
    <property type="match status" value="1"/>
</dbReference>
<accession>A0AA38H5Y7</accession>
<reference evidence="9" key="1">
    <citation type="journal article" date="2022" name="G3 (Bethesda)">
        <title>High quality genome of the basidiomycete yeast Dioszegia hungarica PDD-24b-2 isolated from cloud water.</title>
        <authorList>
            <person name="Jarrige D."/>
            <person name="Haridas S."/>
            <person name="Bleykasten-Grosshans C."/>
            <person name="Joly M."/>
            <person name="Nadalig T."/>
            <person name="Sancelme M."/>
            <person name="Vuilleumier S."/>
            <person name="Grigoriev I.V."/>
            <person name="Amato P."/>
            <person name="Bringel F."/>
        </authorList>
    </citation>
    <scope>NUCLEOTIDE SEQUENCE</scope>
    <source>
        <strain evidence="9">PDD-24b-2</strain>
    </source>
</reference>
<evidence type="ECO:0000256" key="1">
    <source>
        <dbReference type="ARBA" id="ARBA00008136"/>
    </source>
</evidence>
<comment type="caution">
    <text evidence="9">The sequence shown here is derived from an EMBL/GenBank/DDBJ whole genome shotgun (WGS) entry which is preliminary data.</text>
</comment>
<feature type="compositionally biased region" description="Polar residues" evidence="8">
    <location>
        <begin position="400"/>
        <end position="422"/>
    </location>
</feature>
<keyword evidence="7" id="KW-0456">Lyase</keyword>